<organism evidence="12 13">
    <name type="scientific">Oedothorax gibbosus</name>
    <dbReference type="NCBI Taxonomy" id="931172"/>
    <lineage>
        <taxon>Eukaryota</taxon>
        <taxon>Metazoa</taxon>
        <taxon>Ecdysozoa</taxon>
        <taxon>Arthropoda</taxon>
        <taxon>Chelicerata</taxon>
        <taxon>Arachnida</taxon>
        <taxon>Araneae</taxon>
        <taxon>Araneomorphae</taxon>
        <taxon>Entelegynae</taxon>
        <taxon>Araneoidea</taxon>
        <taxon>Linyphiidae</taxon>
        <taxon>Erigoninae</taxon>
        <taxon>Oedothorax</taxon>
    </lineage>
</organism>
<dbReference type="SMART" id="SM00184">
    <property type="entry name" value="RING"/>
    <property type="match status" value="1"/>
</dbReference>
<dbReference type="Gene3D" id="3.30.40.10">
    <property type="entry name" value="Zinc/RING finger domain, C3HC4 (zinc finger)"/>
    <property type="match status" value="1"/>
</dbReference>
<protein>
    <recommendedName>
        <fullName evidence="3">RING-type E3 ubiquitin transferase</fullName>
        <ecNumber evidence="3">2.3.2.27</ecNumber>
    </recommendedName>
</protein>
<reference evidence="12 13" key="1">
    <citation type="journal article" date="2022" name="Nat. Ecol. Evol.">
        <title>A masculinizing supergene underlies an exaggerated male reproductive morph in a spider.</title>
        <authorList>
            <person name="Hendrickx F."/>
            <person name="De Corte Z."/>
            <person name="Sonet G."/>
            <person name="Van Belleghem S.M."/>
            <person name="Kostlbacher S."/>
            <person name="Vangestel C."/>
        </authorList>
    </citation>
    <scope>NUCLEOTIDE SEQUENCE [LARGE SCALE GENOMIC DNA]</scope>
    <source>
        <strain evidence="12">W744_W776</strain>
    </source>
</reference>
<evidence type="ECO:0000256" key="4">
    <source>
        <dbReference type="ARBA" id="ARBA00022679"/>
    </source>
</evidence>
<dbReference type="GO" id="GO:0006511">
    <property type="term" value="P:ubiquitin-dependent protein catabolic process"/>
    <property type="evidence" value="ECO:0007669"/>
    <property type="project" value="TreeGrafter"/>
</dbReference>
<comment type="catalytic activity">
    <reaction evidence="1">
        <text>S-ubiquitinyl-[E2 ubiquitin-conjugating enzyme]-L-cysteine + [acceptor protein]-L-lysine = [E2 ubiquitin-conjugating enzyme]-L-cysteine + N(6)-ubiquitinyl-[acceptor protein]-L-lysine.</text>
        <dbReference type="EC" id="2.3.2.27"/>
    </reaction>
</comment>
<dbReference type="PROSITE" id="PS50089">
    <property type="entry name" value="ZF_RING_2"/>
    <property type="match status" value="1"/>
</dbReference>
<name>A0AAV6V8F7_9ARAC</name>
<comment type="caution">
    <text evidence="12">The sequence shown here is derived from an EMBL/GenBank/DDBJ whole genome shotgun (WGS) entry which is preliminary data.</text>
</comment>
<evidence type="ECO:0000256" key="1">
    <source>
        <dbReference type="ARBA" id="ARBA00000900"/>
    </source>
</evidence>
<dbReference type="GO" id="GO:0000209">
    <property type="term" value="P:protein polyubiquitination"/>
    <property type="evidence" value="ECO:0007669"/>
    <property type="project" value="UniProtKB-ARBA"/>
</dbReference>
<sequence length="356" mass="40334">MDILKIIVQFRLSRPLLLFMEHRDVSGEDHHRNMAEAAVENPVARFYCHQCLTQINPVLPEYTCPECQSGFVEEVAQASVEPSEESDNEENEDIDDFSHFTELYHMLHFIRPNDASQNLFGATNSTGQPNASDSREGGGAARYSRPGPSRRNRYARFQGRRPLHEALAPGADSTRSRTELEQLGSRDHLNLFMHHLVNTLSENTGVVTNATFPVIFNKCSDKMLINQLDGTGPPPMPKEKIKEIPTVNISQEQVDKNLQCTVCMEDFIKDEPVRRLACDHHFHNGCITPWLELHGTCPICRKLLNDSSNSHENVFNSGGMDSTSQDLEMSDSEPPVRIRTPTYNPNTVYEFNDEYD</sequence>
<evidence type="ECO:0000256" key="7">
    <source>
        <dbReference type="ARBA" id="ARBA00022786"/>
    </source>
</evidence>
<dbReference type="GO" id="GO:0061630">
    <property type="term" value="F:ubiquitin protein ligase activity"/>
    <property type="evidence" value="ECO:0007669"/>
    <property type="project" value="UniProtKB-EC"/>
</dbReference>
<dbReference type="PANTHER" id="PTHR45931">
    <property type="entry name" value="SI:CH211-59O9.10"/>
    <property type="match status" value="1"/>
</dbReference>
<evidence type="ECO:0000313" key="13">
    <source>
        <dbReference type="Proteomes" id="UP000827092"/>
    </source>
</evidence>
<keyword evidence="4" id="KW-0808">Transferase</keyword>
<evidence type="ECO:0000256" key="6">
    <source>
        <dbReference type="ARBA" id="ARBA00022771"/>
    </source>
</evidence>
<dbReference type="SUPFAM" id="SSF57850">
    <property type="entry name" value="RING/U-box"/>
    <property type="match status" value="1"/>
</dbReference>
<feature type="compositionally biased region" description="Polar residues" evidence="10">
    <location>
        <begin position="119"/>
        <end position="132"/>
    </location>
</feature>
<keyword evidence="6 9" id="KW-0863">Zinc-finger</keyword>
<feature type="region of interest" description="Disordered" evidence="10">
    <location>
        <begin position="314"/>
        <end position="356"/>
    </location>
</feature>
<feature type="compositionally biased region" description="Basic residues" evidence="10">
    <location>
        <begin position="148"/>
        <end position="161"/>
    </location>
</feature>
<evidence type="ECO:0000256" key="2">
    <source>
        <dbReference type="ARBA" id="ARBA00004906"/>
    </source>
</evidence>
<dbReference type="GO" id="GO:0005634">
    <property type="term" value="C:nucleus"/>
    <property type="evidence" value="ECO:0007669"/>
    <property type="project" value="TreeGrafter"/>
</dbReference>
<dbReference type="InterPro" id="IPR001841">
    <property type="entry name" value="Znf_RING"/>
</dbReference>
<keyword evidence="5" id="KW-0479">Metal-binding</keyword>
<evidence type="ECO:0000256" key="10">
    <source>
        <dbReference type="SAM" id="MobiDB-lite"/>
    </source>
</evidence>
<dbReference type="InterPro" id="IPR051834">
    <property type="entry name" value="RING_finger_E3_ligase"/>
</dbReference>
<dbReference type="GO" id="GO:0008270">
    <property type="term" value="F:zinc ion binding"/>
    <property type="evidence" value="ECO:0007669"/>
    <property type="project" value="UniProtKB-KW"/>
</dbReference>
<dbReference type="Pfam" id="PF14369">
    <property type="entry name" value="Zn_ribbon_19"/>
    <property type="match status" value="1"/>
</dbReference>
<dbReference type="Proteomes" id="UP000827092">
    <property type="component" value="Unassembled WGS sequence"/>
</dbReference>
<dbReference type="AlphaFoldDB" id="A0AAV6V8F7"/>
<evidence type="ECO:0000313" key="12">
    <source>
        <dbReference type="EMBL" id="KAG8192897.1"/>
    </source>
</evidence>
<evidence type="ECO:0000256" key="8">
    <source>
        <dbReference type="ARBA" id="ARBA00022833"/>
    </source>
</evidence>
<keyword evidence="13" id="KW-1185">Reference proteome</keyword>
<gene>
    <name evidence="12" type="ORF">JTE90_025606</name>
</gene>
<dbReference type="InterPro" id="IPR039525">
    <property type="entry name" value="RNF126-like_zinc-ribbon"/>
</dbReference>
<evidence type="ECO:0000256" key="5">
    <source>
        <dbReference type="ARBA" id="ARBA00022723"/>
    </source>
</evidence>
<evidence type="ECO:0000256" key="9">
    <source>
        <dbReference type="PROSITE-ProRule" id="PRU00175"/>
    </source>
</evidence>
<keyword evidence="7" id="KW-0833">Ubl conjugation pathway</keyword>
<evidence type="ECO:0000259" key="11">
    <source>
        <dbReference type="PROSITE" id="PS50089"/>
    </source>
</evidence>
<dbReference type="PANTHER" id="PTHR45931:SF3">
    <property type="entry name" value="RING ZINC FINGER-CONTAINING PROTEIN"/>
    <property type="match status" value="1"/>
</dbReference>
<dbReference type="EMBL" id="JAFNEN010000133">
    <property type="protein sequence ID" value="KAG8192897.1"/>
    <property type="molecule type" value="Genomic_DNA"/>
</dbReference>
<dbReference type="FunFam" id="3.30.40.10:FF:000069">
    <property type="entry name" value="E3 ubiquitin-protein ligase RNF115"/>
    <property type="match status" value="1"/>
</dbReference>
<feature type="compositionally biased region" description="Polar residues" evidence="10">
    <location>
        <begin position="314"/>
        <end position="327"/>
    </location>
</feature>
<proteinExistence type="predicted"/>
<accession>A0AAV6V8F7</accession>
<dbReference type="EC" id="2.3.2.27" evidence="3"/>
<comment type="pathway">
    <text evidence="2">Protein modification; protein ubiquitination.</text>
</comment>
<feature type="domain" description="RING-type" evidence="11">
    <location>
        <begin position="260"/>
        <end position="301"/>
    </location>
</feature>
<dbReference type="Pfam" id="PF13639">
    <property type="entry name" value="zf-RING_2"/>
    <property type="match status" value="1"/>
</dbReference>
<feature type="region of interest" description="Disordered" evidence="10">
    <location>
        <begin position="119"/>
        <end position="177"/>
    </location>
</feature>
<keyword evidence="8" id="KW-0862">Zinc</keyword>
<dbReference type="InterPro" id="IPR013083">
    <property type="entry name" value="Znf_RING/FYVE/PHD"/>
</dbReference>
<evidence type="ECO:0000256" key="3">
    <source>
        <dbReference type="ARBA" id="ARBA00012483"/>
    </source>
</evidence>